<comment type="function">
    <text evidence="3">Required for rescue of stalled ribosomes mediated by trans-translation. Binds to transfer-messenger RNA (tmRNA), required for stable association of tmRNA with ribosomes. tmRNA and SmpB together mimic tRNA shape, replacing the anticodon stem-loop with SmpB. tmRNA is encoded by the ssrA gene; the 2 termini fold to resemble tRNA(Ala) and it encodes a 'tag peptide', a short internal open reading frame. During trans-translation Ala-aminoacylated tmRNA acts like a tRNA, entering the A-site of stalled ribosomes, displacing the stalled mRNA. The ribosome then switches to translate the ORF on the tmRNA; the nascent peptide is terminated with the 'tag peptide' encoded by the tmRNA and targeted for degradation. The ribosome is freed to recommence translation, which seems to be the essential function of trans-translation.</text>
</comment>
<dbReference type="GO" id="GO:0070930">
    <property type="term" value="P:trans-translation-dependent protein tagging"/>
    <property type="evidence" value="ECO:0007669"/>
    <property type="project" value="TreeGrafter"/>
</dbReference>
<keyword evidence="1 3" id="KW-0963">Cytoplasm</keyword>
<protein>
    <recommendedName>
        <fullName evidence="3">SsrA-binding protein</fullName>
    </recommendedName>
    <alternativeName>
        <fullName evidence="3">Small protein B</fullName>
    </alternativeName>
</protein>
<evidence type="ECO:0000256" key="3">
    <source>
        <dbReference type="HAMAP-Rule" id="MF_00023"/>
    </source>
</evidence>
<organism evidence="4 5">
    <name type="scientific">endosymbiont of Rhynchophorus ferrugineus</name>
    <dbReference type="NCBI Taxonomy" id="1972133"/>
    <lineage>
        <taxon>Bacteria</taxon>
        <taxon>Pseudomonadati</taxon>
        <taxon>Pseudomonadota</taxon>
        <taxon>Gammaproteobacteria</taxon>
        <taxon>Candidatus Nardonella</taxon>
    </lineage>
</organism>
<evidence type="ECO:0000256" key="2">
    <source>
        <dbReference type="ARBA" id="ARBA00022884"/>
    </source>
</evidence>
<evidence type="ECO:0000256" key="1">
    <source>
        <dbReference type="ARBA" id="ARBA00022490"/>
    </source>
</evidence>
<dbReference type="GO" id="GO:0005829">
    <property type="term" value="C:cytosol"/>
    <property type="evidence" value="ECO:0007669"/>
    <property type="project" value="TreeGrafter"/>
</dbReference>
<dbReference type="GO" id="GO:0070929">
    <property type="term" value="P:trans-translation"/>
    <property type="evidence" value="ECO:0007669"/>
    <property type="project" value="UniProtKB-UniRule"/>
</dbReference>
<dbReference type="NCBIfam" id="TIGR00086">
    <property type="entry name" value="smpB"/>
    <property type="match status" value="1"/>
</dbReference>
<dbReference type="KEGG" id="eor:NARRFE1_02190"/>
<dbReference type="HAMAP" id="MF_00023">
    <property type="entry name" value="SmpB"/>
    <property type="match status" value="1"/>
</dbReference>
<accession>A0A2Z5TQ17</accession>
<dbReference type="AlphaFoldDB" id="A0A2Z5TQ17"/>
<dbReference type="GO" id="GO:0003723">
    <property type="term" value="F:RNA binding"/>
    <property type="evidence" value="ECO:0007669"/>
    <property type="project" value="UniProtKB-UniRule"/>
</dbReference>
<dbReference type="PANTHER" id="PTHR30308">
    <property type="entry name" value="TMRNA-BINDING COMPONENT OF TRANS-TRANSLATION TAGGING COMPLEX"/>
    <property type="match status" value="1"/>
</dbReference>
<dbReference type="PANTHER" id="PTHR30308:SF2">
    <property type="entry name" value="SSRA-BINDING PROTEIN"/>
    <property type="match status" value="1"/>
</dbReference>
<dbReference type="EMBL" id="AP018161">
    <property type="protein sequence ID" value="BBA85154.1"/>
    <property type="molecule type" value="Genomic_DNA"/>
</dbReference>
<dbReference type="InterPro" id="IPR023620">
    <property type="entry name" value="SmpB"/>
</dbReference>
<dbReference type="NCBIfam" id="NF003843">
    <property type="entry name" value="PRK05422.1"/>
    <property type="match status" value="1"/>
</dbReference>
<gene>
    <name evidence="3 4" type="primary">smpB</name>
    <name evidence="4" type="ORF">NARRFE1_02190</name>
</gene>
<evidence type="ECO:0000313" key="4">
    <source>
        <dbReference type="EMBL" id="BBA85154.1"/>
    </source>
</evidence>
<dbReference type="OrthoDB" id="9805462at2"/>
<dbReference type="Pfam" id="PF01668">
    <property type="entry name" value="SmpB"/>
    <property type="match status" value="1"/>
</dbReference>
<comment type="subcellular location">
    <subcellularLocation>
        <location evidence="3">Cytoplasm</location>
    </subcellularLocation>
    <text evidence="3">The tmRNA-SmpB complex associates with stalled 70S ribosomes.</text>
</comment>
<evidence type="ECO:0000313" key="5">
    <source>
        <dbReference type="Proteomes" id="UP000289537"/>
    </source>
</evidence>
<keyword evidence="2 3" id="KW-0694">RNA-binding</keyword>
<reference evidence="4 5" key="1">
    <citation type="journal article" date="2017" name="Proc. Natl. Acad. Sci. U.S.A.">
        <title>Small genome symbiont underlies cuticle hardness in beetles.</title>
        <authorList>
            <person name="Anbutsu H."/>
            <person name="Moriyama M."/>
            <person name="Nikoh N."/>
            <person name="Hosokawa T."/>
            <person name="Futahashi R."/>
            <person name="Tanahashi M."/>
            <person name="Meng X.Y."/>
            <person name="Kuriwada T."/>
            <person name="Mori N."/>
            <person name="Oshima K."/>
            <person name="Hattori M."/>
            <person name="Fujie M."/>
            <person name="Satoh N."/>
            <person name="Maeda T."/>
            <person name="Shigenobu S."/>
            <person name="Koga R."/>
            <person name="Fukatsu T."/>
        </authorList>
    </citation>
    <scope>NUCLEOTIDE SEQUENCE [LARGE SCALE GENOMIC DNA]</scope>
    <source>
        <strain evidence="4">NARRFE1</strain>
    </source>
</reference>
<dbReference type="Proteomes" id="UP000289537">
    <property type="component" value="Chromosome"/>
</dbReference>
<name>A0A2Z5TQ17_9GAMM</name>
<proteinExistence type="inferred from homology"/>
<dbReference type="SUPFAM" id="SSF74982">
    <property type="entry name" value="Small protein B (SmpB)"/>
    <property type="match status" value="1"/>
</dbReference>
<comment type="similarity">
    <text evidence="3">Belongs to the SmpB family.</text>
</comment>
<dbReference type="RefSeq" id="WP_148708501.1">
    <property type="nucleotide sequence ID" value="NZ_AP018161.1"/>
</dbReference>
<dbReference type="InterPro" id="IPR000037">
    <property type="entry name" value="SsrA-bd_prot"/>
</dbReference>
<dbReference type="Gene3D" id="2.40.280.10">
    <property type="match status" value="1"/>
</dbReference>
<keyword evidence="5" id="KW-1185">Reference proteome</keyword>
<sequence length="156" mass="18640">MNKLYSKLIKNKNILYNYSIKYKIECGIVLKPWEVKSFVSGNINIKNSYIVVINKEIFLRNSIFNPINNNFLFVKNDDLTRDRKLLLRKNEIFKIYNDIKISNMVGIILSIYFKNKFIKVNLGISKGKKKVDIRNKIKERDWNIKKNRIYKSNKID</sequence>